<dbReference type="RefSeq" id="WP_004833829.1">
    <property type="nucleotide sequence ID" value="NZ_AEXM01000003.1"/>
</dbReference>
<keyword evidence="2" id="KW-0238">DNA-binding</keyword>
<dbReference type="GO" id="GO:0003677">
    <property type="term" value="F:DNA binding"/>
    <property type="evidence" value="ECO:0007669"/>
    <property type="project" value="UniProtKB-KW"/>
</dbReference>
<dbReference type="EMBL" id="AEXM01000003">
    <property type="protein sequence ID" value="EGC82871.1"/>
    <property type="molecule type" value="Genomic_DNA"/>
</dbReference>
<protein>
    <submittedName>
        <fullName evidence="5">HTH-type transcriptional repressor CzrA</fullName>
    </submittedName>
</protein>
<evidence type="ECO:0000256" key="3">
    <source>
        <dbReference type="ARBA" id="ARBA00023163"/>
    </source>
</evidence>
<dbReference type="InterPro" id="IPR011991">
    <property type="entry name" value="ArsR-like_HTH"/>
</dbReference>
<proteinExistence type="predicted"/>
<dbReference type="Pfam" id="PF01022">
    <property type="entry name" value="HTH_5"/>
    <property type="match status" value="1"/>
</dbReference>
<dbReference type="SUPFAM" id="SSF46785">
    <property type="entry name" value="Winged helix' DNA-binding domain"/>
    <property type="match status" value="1"/>
</dbReference>
<dbReference type="AlphaFoldDB" id="F0GTH1"/>
<evidence type="ECO:0000256" key="2">
    <source>
        <dbReference type="ARBA" id="ARBA00023125"/>
    </source>
</evidence>
<dbReference type="CDD" id="cd00090">
    <property type="entry name" value="HTH_ARSR"/>
    <property type="match status" value="1"/>
</dbReference>
<dbReference type="SMART" id="SM00418">
    <property type="entry name" value="HTH_ARSR"/>
    <property type="match status" value="1"/>
</dbReference>
<dbReference type="Proteomes" id="UP000005286">
    <property type="component" value="Unassembled WGS sequence"/>
</dbReference>
<evidence type="ECO:0000256" key="1">
    <source>
        <dbReference type="ARBA" id="ARBA00023015"/>
    </source>
</evidence>
<name>F0GTH1_9FIRM</name>
<dbReference type="GO" id="GO:0003700">
    <property type="term" value="F:DNA-binding transcription factor activity"/>
    <property type="evidence" value="ECO:0007669"/>
    <property type="project" value="InterPro"/>
</dbReference>
<dbReference type="InterPro" id="IPR051011">
    <property type="entry name" value="Metal_resp_trans_reg"/>
</dbReference>
<keyword evidence="1" id="KW-0805">Transcription regulation</keyword>
<organism evidence="5 6">
    <name type="scientific">Anaerococcus prevotii ACS-065-V-Col13</name>
    <dbReference type="NCBI Taxonomy" id="879305"/>
    <lineage>
        <taxon>Bacteria</taxon>
        <taxon>Bacillati</taxon>
        <taxon>Bacillota</taxon>
        <taxon>Tissierellia</taxon>
        <taxon>Tissierellales</taxon>
        <taxon>Peptoniphilaceae</taxon>
        <taxon>Anaerococcus</taxon>
    </lineage>
</organism>
<dbReference type="eggNOG" id="COG0640">
    <property type="taxonomic scope" value="Bacteria"/>
</dbReference>
<dbReference type="PATRIC" id="fig|879305.3.peg.102"/>
<dbReference type="Gene3D" id="1.10.10.10">
    <property type="entry name" value="Winged helix-like DNA-binding domain superfamily/Winged helix DNA-binding domain"/>
    <property type="match status" value="1"/>
</dbReference>
<dbReference type="NCBIfam" id="NF033788">
    <property type="entry name" value="HTH_metalloreg"/>
    <property type="match status" value="1"/>
</dbReference>
<evidence type="ECO:0000313" key="6">
    <source>
        <dbReference type="Proteomes" id="UP000005286"/>
    </source>
</evidence>
<keyword evidence="3" id="KW-0804">Transcription</keyword>
<accession>F0GTH1</accession>
<dbReference type="STRING" id="879305.HMPREF9290_1016"/>
<dbReference type="PROSITE" id="PS50987">
    <property type="entry name" value="HTH_ARSR_2"/>
    <property type="match status" value="1"/>
</dbReference>
<evidence type="ECO:0000313" key="5">
    <source>
        <dbReference type="EMBL" id="EGC82871.1"/>
    </source>
</evidence>
<dbReference type="PANTHER" id="PTHR43132:SF6">
    <property type="entry name" value="HTH-TYPE TRANSCRIPTIONAL REPRESSOR CZRA"/>
    <property type="match status" value="1"/>
</dbReference>
<dbReference type="PRINTS" id="PR00778">
    <property type="entry name" value="HTHARSR"/>
</dbReference>
<reference evidence="5 6" key="1">
    <citation type="submission" date="2011-01" db="EMBL/GenBank/DDBJ databases">
        <authorList>
            <person name="Durkin A.S."/>
            <person name="Madupu R."/>
            <person name="Torralba M."/>
            <person name="Gillis M."/>
            <person name="Methe B."/>
            <person name="Sutton G."/>
            <person name="Nelson K.E."/>
        </authorList>
    </citation>
    <scope>NUCLEOTIDE SEQUENCE [LARGE SCALE GENOMIC DNA]</scope>
    <source>
        <strain evidence="5 6">ACS-065-V-Col13</strain>
    </source>
</reference>
<dbReference type="PANTHER" id="PTHR43132">
    <property type="entry name" value="ARSENICAL RESISTANCE OPERON REPRESSOR ARSR-RELATED"/>
    <property type="match status" value="1"/>
</dbReference>
<keyword evidence="6" id="KW-1185">Reference proteome</keyword>
<dbReference type="InterPro" id="IPR001845">
    <property type="entry name" value="HTH_ArsR_DNA-bd_dom"/>
</dbReference>
<gene>
    <name evidence="5" type="primary">czrA</name>
    <name evidence="5" type="ORF">HMPREF9290_1016</name>
</gene>
<comment type="caution">
    <text evidence="5">The sequence shown here is derived from an EMBL/GenBank/DDBJ whole genome shotgun (WGS) entry which is preliminary data.</text>
</comment>
<evidence type="ECO:0000259" key="4">
    <source>
        <dbReference type="PROSITE" id="PS50987"/>
    </source>
</evidence>
<sequence>MITIKDEEILFDLADLFKVFGDSTRLRIMNVLFSGPTSVGEIAEILDMSQSAISHQLKSLKGNNLVSSKRSGRSMYYELADDHVKTIFMTGLEHIKE</sequence>
<dbReference type="InterPro" id="IPR036388">
    <property type="entry name" value="WH-like_DNA-bd_sf"/>
</dbReference>
<dbReference type="InterPro" id="IPR036390">
    <property type="entry name" value="WH_DNA-bd_sf"/>
</dbReference>
<feature type="domain" description="HTH arsR-type" evidence="4">
    <location>
        <begin position="5"/>
        <end position="97"/>
    </location>
</feature>